<gene>
    <name evidence="2" type="ORF">THRCLA_23161</name>
</gene>
<dbReference type="EMBL" id="JNBS01004400">
    <property type="protein sequence ID" value="OQR83387.1"/>
    <property type="molecule type" value="Genomic_DNA"/>
</dbReference>
<keyword evidence="2" id="KW-0645">Protease</keyword>
<dbReference type="Gene3D" id="3.40.50.1820">
    <property type="entry name" value="alpha/beta hydrolase"/>
    <property type="match status" value="1"/>
</dbReference>
<sequence length="149" mass="16669">MARNNGYIDLVSMDEYEKLHNVSLTCSSLAKECQTNTTACAAADECTAKVRVSMLKNVKVNPYDIREKCTASGVDCIDNIPTITQYLNMPGVQSKLGVNKTWEMVNLTVNQEFENDVMKNYVSFVPDVLAHDVRVMIYAGDADLMCNWI</sequence>
<dbReference type="InterPro" id="IPR001563">
    <property type="entry name" value="Peptidase_S10"/>
</dbReference>
<dbReference type="Proteomes" id="UP000243217">
    <property type="component" value="Unassembled WGS sequence"/>
</dbReference>
<comment type="caution">
    <text evidence="2">The sequence shown here is derived from an EMBL/GenBank/DDBJ whole genome shotgun (WGS) entry which is preliminary data.</text>
</comment>
<proteinExistence type="inferred from homology"/>
<keyword evidence="2" id="KW-0378">Hydrolase</keyword>
<dbReference type="AlphaFoldDB" id="A0A1V9YCG9"/>
<name>A0A1V9YCG9_9STRA</name>
<dbReference type="GO" id="GO:0006508">
    <property type="term" value="P:proteolysis"/>
    <property type="evidence" value="ECO:0007669"/>
    <property type="project" value="UniProtKB-KW"/>
</dbReference>
<dbReference type="InterPro" id="IPR029058">
    <property type="entry name" value="AB_hydrolase_fold"/>
</dbReference>
<dbReference type="Gene3D" id="1.10.287.410">
    <property type="match status" value="1"/>
</dbReference>
<accession>A0A1V9YCG9</accession>
<feature type="non-terminal residue" evidence="2">
    <location>
        <position position="149"/>
    </location>
</feature>
<organism evidence="2 3">
    <name type="scientific">Thraustotheca clavata</name>
    <dbReference type="NCBI Taxonomy" id="74557"/>
    <lineage>
        <taxon>Eukaryota</taxon>
        <taxon>Sar</taxon>
        <taxon>Stramenopiles</taxon>
        <taxon>Oomycota</taxon>
        <taxon>Saprolegniomycetes</taxon>
        <taxon>Saprolegniales</taxon>
        <taxon>Achlyaceae</taxon>
        <taxon>Thraustotheca</taxon>
    </lineage>
</organism>
<evidence type="ECO:0000256" key="1">
    <source>
        <dbReference type="ARBA" id="ARBA00009431"/>
    </source>
</evidence>
<evidence type="ECO:0000313" key="3">
    <source>
        <dbReference type="Proteomes" id="UP000243217"/>
    </source>
</evidence>
<comment type="similarity">
    <text evidence="1">Belongs to the peptidase S10 family.</text>
</comment>
<dbReference type="OrthoDB" id="443318at2759"/>
<dbReference type="GO" id="GO:0004185">
    <property type="term" value="F:serine-type carboxypeptidase activity"/>
    <property type="evidence" value="ECO:0007669"/>
    <property type="project" value="InterPro"/>
</dbReference>
<dbReference type="Pfam" id="PF00450">
    <property type="entry name" value="Peptidase_S10"/>
    <property type="match status" value="1"/>
</dbReference>
<reference evidence="2 3" key="1">
    <citation type="journal article" date="2014" name="Genome Biol. Evol.">
        <title>The secreted proteins of Achlya hypogyna and Thraustotheca clavata identify the ancestral oomycete secretome and reveal gene acquisitions by horizontal gene transfer.</title>
        <authorList>
            <person name="Misner I."/>
            <person name="Blouin N."/>
            <person name="Leonard G."/>
            <person name="Richards T.A."/>
            <person name="Lane C.E."/>
        </authorList>
    </citation>
    <scope>NUCLEOTIDE SEQUENCE [LARGE SCALE GENOMIC DNA]</scope>
    <source>
        <strain evidence="2 3">ATCC 34112</strain>
    </source>
</reference>
<keyword evidence="3" id="KW-1185">Reference proteome</keyword>
<protein>
    <submittedName>
        <fullName evidence="2">Serine protease family S10</fullName>
    </submittedName>
</protein>
<evidence type="ECO:0000313" key="2">
    <source>
        <dbReference type="EMBL" id="OQR83387.1"/>
    </source>
</evidence>
<dbReference type="SUPFAM" id="SSF53474">
    <property type="entry name" value="alpha/beta-Hydrolases"/>
    <property type="match status" value="1"/>
</dbReference>